<proteinExistence type="predicted"/>
<accession>A0AAD4M0F2</accession>
<evidence type="ECO:0000313" key="1">
    <source>
        <dbReference type="EMBL" id="KAI0295428.1"/>
    </source>
</evidence>
<dbReference type="AlphaFoldDB" id="A0AAD4M0F2"/>
<organism evidence="1 2">
    <name type="scientific">Multifurca ochricompacta</name>
    <dbReference type="NCBI Taxonomy" id="376703"/>
    <lineage>
        <taxon>Eukaryota</taxon>
        <taxon>Fungi</taxon>
        <taxon>Dikarya</taxon>
        <taxon>Basidiomycota</taxon>
        <taxon>Agaricomycotina</taxon>
        <taxon>Agaricomycetes</taxon>
        <taxon>Russulales</taxon>
        <taxon>Russulaceae</taxon>
        <taxon>Multifurca</taxon>
    </lineage>
</organism>
<dbReference type="Proteomes" id="UP001203297">
    <property type="component" value="Unassembled WGS sequence"/>
</dbReference>
<protein>
    <submittedName>
        <fullName evidence="1">Uncharacterized protein</fullName>
    </submittedName>
</protein>
<evidence type="ECO:0000313" key="2">
    <source>
        <dbReference type="Proteomes" id="UP001203297"/>
    </source>
</evidence>
<gene>
    <name evidence="1" type="ORF">B0F90DRAFT_1148328</name>
</gene>
<name>A0AAD4M0F2_9AGAM</name>
<comment type="caution">
    <text evidence="1">The sequence shown here is derived from an EMBL/GenBank/DDBJ whole genome shotgun (WGS) entry which is preliminary data.</text>
</comment>
<reference evidence="1" key="1">
    <citation type="journal article" date="2022" name="New Phytol.">
        <title>Evolutionary transition to the ectomycorrhizal habit in the genomes of a hyperdiverse lineage of mushroom-forming fungi.</title>
        <authorList>
            <person name="Looney B."/>
            <person name="Miyauchi S."/>
            <person name="Morin E."/>
            <person name="Drula E."/>
            <person name="Courty P.E."/>
            <person name="Kohler A."/>
            <person name="Kuo A."/>
            <person name="LaButti K."/>
            <person name="Pangilinan J."/>
            <person name="Lipzen A."/>
            <person name="Riley R."/>
            <person name="Andreopoulos W."/>
            <person name="He G."/>
            <person name="Johnson J."/>
            <person name="Nolan M."/>
            <person name="Tritt A."/>
            <person name="Barry K.W."/>
            <person name="Grigoriev I.V."/>
            <person name="Nagy L.G."/>
            <person name="Hibbett D."/>
            <person name="Henrissat B."/>
            <person name="Matheny P.B."/>
            <person name="Labbe J."/>
            <person name="Martin F.M."/>
        </authorList>
    </citation>
    <scope>NUCLEOTIDE SEQUENCE</scope>
    <source>
        <strain evidence="1">BPL690</strain>
    </source>
</reference>
<keyword evidence="2" id="KW-1185">Reference proteome</keyword>
<dbReference type="EMBL" id="WTXG01000058">
    <property type="protein sequence ID" value="KAI0295428.1"/>
    <property type="molecule type" value="Genomic_DNA"/>
</dbReference>
<sequence>MGSKHRVWLSCSIVCDSTNQPLSSMAHICDQLSPILFNLKALSIFASSKERWFQDGTDPAEWIGLFQTFTAVETLYVSKKLAPYVPPALEDLSRDPAAMAMLPELRWLQFGSSRESTSVNQFVTARELSEFGHHITVEYDKKLLWFWDFWMPGSVYFHGNF</sequence>